<accession>Q6IHV2</accession>
<feature type="signal peptide" evidence="1">
    <location>
        <begin position="1"/>
        <end position="30"/>
    </location>
</feature>
<dbReference type="AlphaFoldDB" id="Q6IHV2"/>
<protein>
    <submittedName>
        <fullName evidence="2">HDC00804</fullName>
    </submittedName>
</protein>
<feature type="chain" id="PRO_5004275273" evidence="1">
    <location>
        <begin position="31"/>
        <end position="159"/>
    </location>
</feature>
<organism evidence="2">
    <name type="scientific">Drosophila melanogaster</name>
    <name type="common">Fruit fly</name>
    <dbReference type="NCBI Taxonomy" id="7227"/>
    <lineage>
        <taxon>Eukaryota</taxon>
        <taxon>Metazoa</taxon>
        <taxon>Ecdysozoa</taxon>
        <taxon>Arthropoda</taxon>
        <taxon>Hexapoda</taxon>
        <taxon>Insecta</taxon>
        <taxon>Pterygota</taxon>
        <taxon>Neoptera</taxon>
        <taxon>Endopterygota</taxon>
        <taxon>Diptera</taxon>
        <taxon>Brachycera</taxon>
        <taxon>Muscomorpha</taxon>
        <taxon>Ephydroidea</taxon>
        <taxon>Drosophilidae</taxon>
        <taxon>Drosophila</taxon>
        <taxon>Sophophora</taxon>
    </lineage>
</organism>
<sequence>MDASSKGKRFLGRNLLGLLGLSALLDKVAAESAWHAQAEKEKERGDSFHSCRLFPAPVAPIHLIQSHFPMRIGAVYNMHPICVSKVQSSGNRTWKTIDGGGLEQEERLWLPEKHGKIPILSRCHLRLSRSHDNVKWVDVDVNEDAAGDADVNVDVEGPT</sequence>
<gene>
    <name evidence="2" type="ORF">HDC00804</name>
</gene>
<reference evidence="2" key="1">
    <citation type="journal article" date="2003" name="Genome Biol.">
        <title>An integrated gene annotation and transcriptional profiling approach towards the full gene content of the Drosophila genome.</title>
        <authorList>
            <person name="Hild M."/>
            <person name="Beckmann B."/>
            <person name="Haas S.A."/>
            <person name="Koch B."/>
            <person name="Solovyev V."/>
            <person name="Busold C."/>
            <person name="Fellenberg K."/>
            <person name="Boutros M."/>
            <person name="Vingron M."/>
            <person name="Sauer F."/>
            <person name="Hoheisel J.D."/>
            <person name="Paro R."/>
        </authorList>
    </citation>
    <scope>NUCLEOTIDE SEQUENCE</scope>
</reference>
<keyword evidence="1" id="KW-0732">Signal</keyword>
<name>Q6IHV2_DROME</name>
<dbReference type="EMBL" id="BK003314">
    <property type="protein sequence ID" value="DAA03513.1"/>
    <property type="molecule type" value="Genomic_DNA"/>
</dbReference>
<evidence type="ECO:0000313" key="2">
    <source>
        <dbReference type="EMBL" id="DAA03513.1"/>
    </source>
</evidence>
<evidence type="ECO:0000256" key="1">
    <source>
        <dbReference type="SAM" id="SignalP"/>
    </source>
</evidence>
<proteinExistence type="predicted"/>